<proteinExistence type="predicted"/>
<evidence type="ECO:0000256" key="1">
    <source>
        <dbReference type="ARBA" id="ARBA00022723"/>
    </source>
</evidence>
<dbReference type="Proteomes" id="UP000789396">
    <property type="component" value="Unassembled WGS sequence"/>
</dbReference>
<keyword evidence="3" id="KW-0862">Zinc</keyword>
<dbReference type="AlphaFoldDB" id="A0A9N9I3W7"/>
<feature type="non-terminal residue" evidence="5">
    <location>
        <position position="95"/>
    </location>
</feature>
<gene>
    <name evidence="5" type="ORF">RFULGI_LOCUS11411</name>
</gene>
<dbReference type="GO" id="GO:0008270">
    <property type="term" value="F:zinc ion binding"/>
    <property type="evidence" value="ECO:0007669"/>
    <property type="project" value="UniProtKB-KW"/>
</dbReference>
<dbReference type="InterPro" id="IPR003656">
    <property type="entry name" value="Znf_BED"/>
</dbReference>
<keyword evidence="1" id="KW-0479">Metal-binding</keyword>
<evidence type="ECO:0000259" key="4">
    <source>
        <dbReference type="Pfam" id="PF02892"/>
    </source>
</evidence>
<sequence length="95" mass="11605">MRTPHEIRNYFRINTLKTRLICNKCEANYPIDTNLTNLKNHFEKCHNKEYHLAIEREKIKRSNRFHAVTFINEEEISIENNNNFQQKQIENQQDE</sequence>
<keyword evidence="2" id="KW-0863">Zinc-finger</keyword>
<reference evidence="5" key="1">
    <citation type="submission" date="2021-06" db="EMBL/GenBank/DDBJ databases">
        <authorList>
            <person name="Kallberg Y."/>
            <person name="Tangrot J."/>
            <person name="Rosling A."/>
        </authorList>
    </citation>
    <scope>NUCLEOTIDE SEQUENCE</scope>
    <source>
        <strain evidence="5">IN212</strain>
    </source>
</reference>
<dbReference type="OrthoDB" id="2459544at2759"/>
<evidence type="ECO:0000313" key="5">
    <source>
        <dbReference type="EMBL" id="CAG8720289.1"/>
    </source>
</evidence>
<feature type="domain" description="BED-type" evidence="4">
    <location>
        <begin position="9"/>
        <end position="47"/>
    </location>
</feature>
<keyword evidence="6" id="KW-1185">Reference proteome</keyword>
<evidence type="ECO:0000256" key="2">
    <source>
        <dbReference type="ARBA" id="ARBA00022771"/>
    </source>
</evidence>
<protein>
    <submittedName>
        <fullName evidence="5">19959_t:CDS:1</fullName>
    </submittedName>
</protein>
<evidence type="ECO:0000256" key="3">
    <source>
        <dbReference type="ARBA" id="ARBA00022833"/>
    </source>
</evidence>
<accession>A0A9N9I3W7</accession>
<name>A0A9N9I3W7_9GLOM</name>
<evidence type="ECO:0000313" key="6">
    <source>
        <dbReference type="Proteomes" id="UP000789396"/>
    </source>
</evidence>
<dbReference type="EMBL" id="CAJVPZ010024799">
    <property type="protein sequence ID" value="CAG8720289.1"/>
    <property type="molecule type" value="Genomic_DNA"/>
</dbReference>
<dbReference type="GO" id="GO:0003677">
    <property type="term" value="F:DNA binding"/>
    <property type="evidence" value="ECO:0007669"/>
    <property type="project" value="InterPro"/>
</dbReference>
<organism evidence="5 6">
    <name type="scientific">Racocetra fulgida</name>
    <dbReference type="NCBI Taxonomy" id="60492"/>
    <lineage>
        <taxon>Eukaryota</taxon>
        <taxon>Fungi</taxon>
        <taxon>Fungi incertae sedis</taxon>
        <taxon>Mucoromycota</taxon>
        <taxon>Glomeromycotina</taxon>
        <taxon>Glomeromycetes</taxon>
        <taxon>Diversisporales</taxon>
        <taxon>Gigasporaceae</taxon>
        <taxon>Racocetra</taxon>
    </lineage>
</organism>
<comment type="caution">
    <text evidence="5">The sequence shown here is derived from an EMBL/GenBank/DDBJ whole genome shotgun (WGS) entry which is preliminary data.</text>
</comment>
<dbReference type="Pfam" id="PF02892">
    <property type="entry name" value="zf-BED"/>
    <property type="match status" value="1"/>
</dbReference>